<dbReference type="RefSeq" id="WP_067582035.1">
    <property type="nucleotide sequence ID" value="NZ_JABMCZ010000001.1"/>
</dbReference>
<name>A0A164PT63_9NOCA</name>
<comment type="caution">
    <text evidence="2">The sequence shown here is derived from an EMBL/GenBank/DDBJ whole genome shotgun (WGS) entry which is preliminary data.</text>
</comment>
<keyword evidence="1" id="KW-0812">Transmembrane</keyword>
<sequence length="192" mass="20504">MTTDTDDLTLDDDTVRSVPRTLSLRVSTIAYGTLVAALAAATIALAVLWWSAHGQLRDRDAAASGDRHAEQIATDYAVGASTIDFQNFPAWMGKLKNDTAAPLAAKFDATGPALQQLLTPLRWTSTATPITAKVRSETHGAYQVDVFLDVNSTSAQTPDGARTTVTYHLTVDRDSGWKITDVGGMDGALPVR</sequence>
<evidence type="ECO:0008006" key="4">
    <source>
        <dbReference type="Google" id="ProtNLM"/>
    </source>
</evidence>
<dbReference type="STRING" id="455432.AWN90_17180"/>
<gene>
    <name evidence="2" type="ORF">AWN90_17180</name>
</gene>
<feature type="transmembrane region" description="Helical" evidence="1">
    <location>
        <begin position="29"/>
        <end position="50"/>
    </location>
</feature>
<organism evidence="2 3">
    <name type="scientific">Nocardia terpenica</name>
    <dbReference type="NCBI Taxonomy" id="455432"/>
    <lineage>
        <taxon>Bacteria</taxon>
        <taxon>Bacillati</taxon>
        <taxon>Actinomycetota</taxon>
        <taxon>Actinomycetes</taxon>
        <taxon>Mycobacteriales</taxon>
        <taxon>Nocardiaceae</taxon>
        <taxon>Nocardia</taxon>
    </lineage>
</organism>
<evidence type="ECO:0000256" key="1">
    <source>
        <dbReference type="SAM" id="Phobius"/>
    </source>
</evidence>
<dbReference type="EMBL" id="LWGR01000002">
    <property type="protein sequence ID" value="KZM76031.1"/>
    <property type="molecule type" value="Genomic_DNA"/>
</dbReference>
<protein>
    <recommendedName>
        <fullName evidence="4">Mammalian cell entry protein</fullName>
    </recommendedName>
</protein>
<proteinExistence type="predicted"/>
<keyword evidence="1" id="KW-1133">Transmembrane helix</keyword>
<evidence type="ECO:0000313" key="2">
    <source>
        <dbReference type="EMBL" id="KZM76031.1"/>
    </source>
</evidence>
<keyword evidence="1" id="KW-0472">Membrane</keyword>
<reference evidence="2 3" key="1">
    <citation type="submission" date="2016-04" db="EMBL/GenBank/DDBJ databases">
        <authorList>
            <person name="Evans L.H."/>
            <person name="Alamgir A."/>
            <person name="Owens N."/>
            <person name="Weber N.D."/>
            <person name="Virtaneva K."/>
            <person name="Barbian K."/>
            <person name="Babar A."/>
            <person name="Rosenke K."/>
        </authorList>
    </citation>
    <scope>NUCLEOTIDE SEQUENCE [LARGE SCALE GENOMIC DNA]</scope>
    <source>
        <strain evidence="2 3">IFM 0406</strain>
    </source>
</reference>
<dbReference type="Proteomes" id="UP000076512">
    <property type="component" value="Unassembled WGS sequence"/>
</dbReference>
<dbReference type="AlphaFoldDB" id="A0A164PT63"/>
<accession>A0A164PT63</accession>
<evidence type="ECO:0000313" key="3">
    <source>
        <dbReference type="Proteomes" id="UP000076512"/>
    </source>
</evidence>
<keyword evidence="3" id="KW-1185">Reference proteome</keyword>